<dbReference type="RefSeq" id="WP_086636704.1">
    <property type="nucleotide sequence ID" value="NZ_MRZU01000003.1"/>
</dbReference>
<proteinExistence type="predicted"/>
<dbReference type="AlphaFoldDB" id="A0A1Y3GB00"/>
<dbReference type="NCBIfam" id="NF011470">
    <property type="entry name" value="PRK14887.1"/>
    <property type="match status" value="1"/>
</dbReference>
<dbReference type="Proteomes" id="UP000195137">
    <property type="component" value="Unassembled WGS sequence"/>
</dbReference>
<evidence type="ECO:0000313" key="2">
    <source>
        <dbReference type="Proteomes" id="UP000195137"/>
    </source>
</evidence>
<evidence type="ECO:0000313" key="1">
    <source>
        <dbReference type="EMBL" id="OUJ18631.1"/>
    </source>
</evidence>
<keyword evidence="2" id="KW-1185">Reference proteome</keyword>
<gene>
    <name evidence="1" type="ORF">AMET1_0277</name>
</gene>
<protein>
    <submittedName>
        <fullName evidence="1">Subunit of KEOPS complex, Pcc1 subunit</fullName>
    </submittedName>
</protein>
<accession>A0A1Y3GB00</accession>
<name>A0A1Y3GB00_9EURY</name>
<organism evidence="1 2">
    <name type="scientific">Methanonatronarchaeum thermophilum</name>
    <dbReference type="NCBI Taxonomy" id="1927129"/>
    <lineage>
        <taxon>Archaea</taxon>
        <taxon>Methanobacteriati</taxon>
        <taxon>Methanobacteriota</taxon>
        <taxon>Methanonatronarchaeia</taxon>
        <taxon>Methanonatronarchaeales</taxon>
        <taxon>Methanonatronarchaeaceae</taxon>
        <taxon>Methanonatronarchaeum</taxon>
    </lineage>
</organism>
<dbReference type="EMBL" id="MRZU01000003">
    <property type="protein sequence ID" value="OUJ18631.1"/>
    <property type="molecule type" value="Genomic_DNA"/>
</dbReference>
<comment type="caution">
    <text evidence="1">The sequence shown here is derived from an EMBL/GenBank/DDBJ whole genome shotgun (WGS) entry which is preliminary data.</text>
</comment>
<sequence length="85" mass="9716">MNDKPMVIGELELKTDSPNTIAKAIQPDNPQNIKTSIETTKTNNKHKEGKVNIQFSFENIRQSIASLDDIYKCVDVAREVDKLWR</sequence>
<reference evidence="1 2" key="1">
    <citation type="submission" date="2016-12" db="EMBL/GenBank/DDBJ databases">
        <title>Discovery of methanogenic haloarchaea.</title>
        <authorList>
            <person name="Sorokin D.Y."/>
            <person name="Makarova K.S."/>
            <person name="Abbas B."/>
            <person name="Ferrer M."/>
            <person name="Golyshin P.N."/>
        </authorList>
    </citation>
    <scope>NUCLEOTIDE SEQUENCE [LARGE SCALE GENOMIC DNA]</scope>
    <source>
        <strain evidence="1">AMET1</strain>
    </source>
</reference>